<feature type="region of interest" description="Disordered" evidence="12">
    <location>
        <begin position="421"/>
        <end position="459"/>
    </location>
</feature>
<comment type="similarity">
    <text evidence="4">Belongs to the non-repetitive/WGA-negative nucleoporin family.</text>
</comment>
<dbReference type="Gene3D" id="1.25.40.450">
    <property type="entry name" value="Nucleoporin, helical domain, N-terminal subdomain"/>
    <property type="match status" value="1"/>
</dbReference>
<comment type="caution">
    <text evidence="15">The sequence shown here is derived from an EMBL/GenBank/DDBJ whole genome shotgun (WGS) entry which is preliminary data.</text>
</comment>
<comment type="subcellular location">
    <subcellularLocation>
        <location evidence="1">Nucleus membrane</location>
        <topology evidence="1">Peripheral membrane protein</topology>
        <orientation evidence="1">Cytoplasmic side</orientation>
    </subcellularLocation>
    <subcellularLocation>
        <location evidence="3">Nucleus membrane</location>
        <topology evidence="3">Peripheral membrane protein</topology>
        <orientation evidence="3">Nucleoplasmic side</orientation>
    </subcellularLocation>
    <subcellularLocation>
        <location evidence="2">Nucleus</location>
        <location evidence="2">Nuclear pore complex</location>
    </subcellularLocation>
</comment>
<dbReference type="GO" id="GO:0051028">
    <property type="term" value="P:mRNA transport"/>
    <property type="evidence" value="ECO:0007669"/>
    <property type="project" value="UniProtKB-KW"/>
</dbReference>
<dbReference type="InterPro" id="IPR042537">
    <property type="entry name" value="Nucleoporin_Nup155_C_2"/>
</dbReference>
<dbReference type="Gene3D" id="1.20.120.1880">
    <property type="entry name" value="Nucleoporin, helical C-terminal domain"/>
    <property type="match status" value="1"/>
</dbReference>
<evidence type="ECO:0000256" key="12">
    <source>
        <dbReference type="SAM" id="MobiDB-lite"/>
    </source>
</evidence>
<evidence type="ECO:0000256" key="6">
    <source>
        <dbReference type="ARBA" id="ARBA00022816"/>
    </source>
</evidence>
<evidence type="ECO:0000256" key="8">
    <source>
        <dbReference type="ARBA" id="ARBA00023010"/>
    </source>
</evidence>
<dbReference type="InterPro" id="IPR014908">
    <property type="entry name" value="Nucleoporin_Nup133/Nup155_N"/>
</dbReference>
<dbReference type="GO" id="GO:0031965">
    <property type="term" value="C:nuclear membrane"/>
    <property type="evidence" value="ECO:0007669"/>
    <property type="project" value="UniProtKB-SubCell"/>
</dbReference>
<evidence type="ECO:0000313" key="15">
    <source>
        <dbReference type="EMBL" id="KAK0962850.1"/>
    </source>
</evidence>
<keyword evidence="11" id="KW-0539">Nucleus</keyword>
<dbReference type="FunFam" id="1.25.40.440:FF:000001">
    <property type="entry name" value="Nuclear pore complex subunit"/>
    <property type="match status" value="1"/>
</dbReference>
<feature type="compositionally biased region" description="Low complexity" evidence="12">
    <location>
        <begin position="38"/>
        <end position="57"/>
    </location>
</feature>
<keyword evidence="7" id="KW-0653">Protein transport</keyword>
<dbReference type="EMBL" id="JAUJLE010000287">
    <property type="protein sequence ID" value="KAK0962850.1"/>
    <property type="molecule type" value="Genomic_DNA"/>
</dbReference>
<dbReference type="InterPro" id="IPR042538">
    <property type="entry name" value="Nucleoporin_Nup155_C_3"/>
</dbReference>
<dbReference type="GO" id="GO:0000972">
    <property type="term" value="P:transcription-dependent tethering of RNA polymerase II gene DNA at nuclear periphery"/>
    <property type="evidence" value="ECO:0007669"/>
    <property type="project" value="TreeGrafter"/>
</dbReference>
<keyword evidence="16" id="KW-1185">Reference proteome</keyword>
<organism evidence="15 16">
    <name type="scientific">Friedmanniomyces endolithicus</name>
    <dbReference type="NCBI Taxonomy" id="329885"/>
    <lineage>
        <taxon>Eukaryota</taxon>
        <taxon>Fungi</taxon>
        <taxon>Dikarya</taxon>
        <taxon>Ascomycota</taxon>
        <taxon>Pezizomycotina</taxon>
        <taxon>Dothideomycetes</taxon>
        <taxon>Dothideomycetidae</taxon>
        <taxon>Mycosphaerellales</taxon>
        <taxon>Teratosphaeriaceae</taxon>
        <taxon>Friedmanniomyces</taxon>
    </lineage>
</organism>
<evidence type="ECO:0000256" key="10">
    <source>
        <dbReference type="ARBA" id="ARBA00023136"/>
    </source>
</evidence>
<evidence type="ECO:0000256" key="4">
    <source>
        <dbReference type="ARBA" id="ARBA00007373"/>
    </source>
</evidence>
<evidence type="ECO:0000256" key="2">
    <source>
        <dbReference type="ARBA" id="ARBA00004567"/>
    </source>
</evidence>
<evidence type="ECO:0000256" key="3">
    <source>
        <dbReference type="ARBA" id="ARBA00004620"/>
    </source>
</evidence>
<evidence type="ECO:0000259" key="13">
    <source>
        <dbReference type="Pfam" id="PF03177"/>
    </source>
</evidence>
<feature type="region of interest" description="Disordered" evidence="12">
    <location>
        <begin position="1"/>
        <end position="61"/>
    </location>
</feature>
<dbReference type="InterPro" id="IPR004870">
    <property type="entry name" value="Nucleoporin_Nup155"/>
</dbReference>
<dbReference type="GO" id="GO:0036228">
    <property type="term" value="P:protein localization to nuclear inner membrane"/>
    <property type="evidence" value="ECO:0007669"/>
    <property type="project" value="TreeGrafter"/>
</dbReference>
<evidence type="ECO:0000259" key="14">
    <source>
        <dbReference type="Pfam" id="PF08801"/>
    </source>
</evidence>
<protein>
    <recommendedName>
        <fullName evidence="17">Nucleoporin Nup133/Nup155-like N-terminal domain-containing protein</fullName>
    </recommendedName>
</protein>
<dbReference type="InterPro" id="IPR042533">
    <property type="entry name" value="Nucleoporin_Nup155_C_1"/>
</dbReference>
<feature type="compositionally biased region" description="Low complexity" evidence="12">
    <location>
        <begin position="442"/>
        <end position="453"/>
    </location>
</feature>
<name>A0AAN6HBR0_9PEZI</name>
<reference evidence="15" key="1">
    <citation type="submission" date="2023-06" db="EMBL/GenBank/DDBJ databases">
        <title>Black Yeasts Isolated from many extreme environments.</title>
        <authorList>
            <person name="Coleine C."/>
            <person name="Stajich J.E."/>
            <person name="Selbmann L."/>
        </authorList>
    </citation>
    <scope>NUCLEOTIDE SEQUENCE</scope>
    <source>
        <strain evidence="15">CCFEE 5200</strain>
    </source>
</reference>
<evidence type="ECO:0000256" key="1">
    <source>
        <dbReference type="ARBA" id="ARBA00004335"/>
    </source>
</evidence>
<evidence type="ECO:0000256" key="9">
    <source>
        <dbReference type="ARBA" id="ARBA00023132"/>
    </source>
</evidence>
<evidence type="ECO:0000256" key="11">
    <source>
        <dbReference type="ARBA" id="ARBA00023242"/>
    </source>
</evidence>
<keyword evidence="8" id="KW-0811">Translocation</keyword>
<evidence type="ECO:0000256" key="7">
    <source>
        <dbReference type="ARBA" id="ARBA00022927"/>
    </source>
</evidence>
<dbReference type="PANTHER" id="PTHR10350:SF6">
    <property type="entry name" value="NUCLEAR PORE COMPLEX PROTEIN NUP155"/>
    <property type="match status" value="1"/>
</dbReference>
<evidence type="ECO:0000256" key="5">
    <source>
        <dbReference type="ARBA" id="ARBA00022448"/>
    </source>
</evidence>
<accession>A0AAN6HBR0</accession>
<dbReference type="FunFam" id="1.25.40.450:FF:000002">
    <property type="entry name" value="Putative non-repetitive nucleoporin"/>
    <property type="match status" value="1"/>
</dbReference>
<dbReference type="Proteomes" id="UP001175353">
    <property type="component" value="Unassembled WGS sequence"/>
</dbReference>
<evidence type="ECO:0008006" key="17">
    <source>
        <dbReference type="Google" id="ProtNLM"/>
    </source>
</evidence>
<dbReference type="Gene3D" id="1.20.58.1780">
    <property type="match status" value="1"/>
</dbReference>
<keyword evidence="10" id="KW-0472">Membrane</keyword>
<dbReference type="FunFam" id="1.20.58.1780:FF:000003">
    <property type="entry name" value="Non-repetitive nucleoporin, putative"/>
    <property type="match status" value="1"/>
</dbReference>
<sequence>MAAVAGPQTPQRQLPGGFINTPAPAPSIFAPQAAQLRQNQQPPAPTNNNAAQASAPQLSPVDRAARTINETLRQEQNFPELEKYVVQGMSGEYEIPTNPAWLPYQKLRMYDLPTSIIEQANQTVGGLQMGVMPGLSHCWAVMDNCLYLWDYTVNNPELIGYEENPHPITAVKLVKPKPGVFVKEITHVIVVATSDTMLLLGVSTQTTPTGAKTVALYNTRMWIHTKGLNVRQIEASNKTGRIFFLDAGSEDIYEFQYQQEEGWFRGKCARICHTSSSYDFMPPPMKAVTSLFGSSQGHKRLQRLVLDDTRDLLYTLSDTSEIKVWLVKDQIKLGLFRGLGSLLQNLGHFTGPTDLLYGRDVRLIDLSVITATEGGKLNVMATTNTGCRLYLSAMRSYNNLADAQNPPSSMQVLHVRFPPKDPNAVAQQQQQQSGSTAMTPYSGSQQGSTDTSSRALSPTDSAYRLPPGYFMAFQPQNMQQGRRERVFCAAPDFARLKNAQQGPSNVSSGFVEFGQWIDLPSGHSTVALVTPDFAATSTPVGYGNEMAAQFDRPSAEIAIMTADGVQTIRRRRLVDVFASMMRYASTDEEGRDGDIKRFVRTYGRGETAATALAVACGQGMDVTSEARVTAITDPDVVEGARKAFIDHGGKPEYNANAVVDRNAEPIDSVRPSPRHEGLALYISRLVRSIWITCIMRVEIQPGVPPTLAPTVELEKLRSVQRDLNTLSDFLNRNKPFIEGLAGPQALGRPSTRQEEIALHGEHRAMNSLVQLINSIVEGISFVLVLFDERLEDILAVLPEDSRRKARDLTFEQLFISAPGRELAKELVKAIVNRNIANGSNVDTVAEALRRRCGSFCSADDVVIFKAQEQVKRASEAGGQSETGRVLLNESQRLFQKVAGSLTGEHMIWAVSQYLGMSFYAGAVQLCLVVAQERDRARRAATWLRDGSPEGDARKADFEKRKFCYDLVFAAIEALERETDAAALQNADGQSTLAARRRSEAYDIIDSSSDTVFQTCLYDWYTSKGHADKLLEVRTPYVLDYLTRRSATDRAHADLLWRYHAHNNDFLAAAATQLELAKGGFPLALEERIGYLSRARTNASTRSSSSSAALLDGSGRQNKQQLLREISDLLDVATLQDDILQRMKSDPRLTGQRRAIVLETLESSQGILDVGELFNQFSDQAGYHDINLCIFRVADHRNPADVERSWEDLIRSEHNRALAEKGGPEPWERIGVKMQEMGRKLDLDEAIFPVRTLVRKLEVYSLEAHERPPPANWGVEVLMACGVPAAGVLAELEQLFYANEAPFVGQRAKRILAGGMVEVCRRWVGESERAGERVICGSEEGAGMVRDCLGSLLRGSRDLDDRGRREAEEVVRVMEGVR</sequence>
<dbReference type="Gene3D" id="1.25.40.440">
    <property type="entry name" value="Nucleoporin, helical domain, central subdomain"/>
    <property type="match status" value="1"/>
</dbReference>
<dbReference type="GO" id="GO:0006606">
    <property type="term" value="P:protein import into nucleus"/>
    <property type="evidence" value="ECO:0007669"/>
    <property type="project" value="TreeGrafter"/>
</dbReference>
<dbReference type="InterPro" id="IPR007187">
    <property type="entry name" value="Nucleoporin_Nup133/Nup155_C"/>
</dbReference>
<keyword evidence="9" id="KW-0906">Nuclear pore complex</keyword>
<dbReference type="GO" id="GO:0017056">
    <property type="term" value="F:structural constituent of nuclear pore"/>
    <property type="evidence" value="ECO:0007669"/>
    <property type="project" value="InterPro"/>
</dbReference>
<feature type="domain" description="Nucleoporin Nup133/Nup155-like N-terminal" evidence="14">
    <location>
        <begin position="108"/>
        <end position="565"/>
    </location>
</feature>
<keyword evidence="5" id="KW-0813">Transport</keyword>
<feature type="domain" description="Nucleoporin Nup133/Nup155-like C-terminal" evidence="13">
    <location>
        <begin position="672"/>
        <end position="1358"/>
    </location>
</feature>
<dbReference type="Pfam" id="PF08801">
    <property type="entry name" value="Nucleoporin_N"/>
    <property type="match status" value="1"/>
</dbReference>
<dbReference type="PANTHER" id="PTHR10350">
    <property type="entry name" value="NUCLEAR PORE COMPLEX PROTEIN NUP155"/>
    <property type="match status" value="1"/>
</dbReference>
<dbReference type="GO" id="GO:0044611">
    <property type="term" value="C:nuclear pore inner ring"/>
    <property type="evidence" value="ECO:0007669"/>
    <property type="project" value="TreeGrafter"/>
</dbReference>
<gene>
    <name evidence="15" type="ORF">LTR91_019288</name>
</gene>
<dbReference type="GO" id="GO:0006405">
    <property type="term" value="P:RNA export from nucleus"/>
    <property type="evidence" value="ECO:0007669"/>
    <property type="project" value="TreeGrafter"/>
</dbReference>
<proteinExistence type="inferred from homology"/>
<dbReference type="Pfam" id="PF03177">
    <property type="entry name" value="Nucleoporin_C"/>
    <property type="match status" value="1"/>
</dbReference>
<keyword evidence="6" id="KW-0509">mRNA transport</keyword>
<evidence type="ECO:0000313" key="16">
    <source>
        <dbReference type="Proteomes" id="UP001175353"/>
    </source>
</evidence>
<dbReference type="GO" id="GO:0051292">
    <property type="term" value="P:nuclear pore complex assembly"/>
    <property type="evidence" value="ECO:0007669"/>
    <property type="project" value="UniProtKB-ARBA"/>
</dbReference>